<evidence type="ECO:0000256" key="2">
    <source>
        <dbReference type="ARBA" id="ARBA00022723"/>
    </source>
</evidence>
<dbReference type="Proteomes" id="UP001148838">
    <property type="component" value="Unassembled WGS sequence"/>
</dbReference>
<dbReference type="PROSITE" id="PS50157">
    <property type="entry name" value="ZINC_FINGER_C2H2_2"/>
    <property type="match status" value="15"/>
</dbReference>
<dbReference type="PANTHER" id="PTHR24399:SF23">
    <property type="entry name" value="C2H2-TYPE DOMAIN-CONTAINING PROTEIN"/>
    <property type="match status" value="1"/>
</dbReference>
<dbReference type="InterPro" id="IPR012934">
    <property type="entry name" value="Znf_AD"/>
</dbReference>
<evidence type="ECO:0000256" key="4">
    <source>
        <dbReference type="ARBA" id="ARBA00022833"/>
    </source>
</evidence>
<comment type="caution">
    <text evidence="12">The sequence shown here is derived from an EMBL/GenBank/DDBJ whole genome shotgun (WGS) entry which is preliminary data.</text>
</comment>
<feature type="domain" description="C2H2-type" evidence="10">
    <location>
        <begin position="685"/>
        <end position="712"/>
    </location>
</feature>
<name>A0ABQ8S8U0_PERAM</name>
<evidence type="ECO:0000259" key="11">
    <source>
        <dbReference type="PROSITE" id="PS51915"/>
    </source>
</evidence>
<dbReference type="Gene3D" id="3.30.160.60">
    <property type="entry name" value="Classic Zinc Finger"/>
    <property type="match status" value="12"/>
</dbReference>
<keyword evidence="2 9" id="KW-0479">Metal-binding</keyword>
<dbReference type="SUPFAM" id="SSF57667">
    <property type="entry name" value="beta-beta-alpha zinc fingers"/>
    <property type="match status" value="8"/>
</dbReference>
<evidence type="ECO:0000256" key="3">
    <source>
        <dbReference type="ARBA" id="ARBA00022737"/>
    </source>
</evidence>
<feature type="binding site" evidence="9">
    <location>
        <position position="34"/>
    </location>
    <ligand>
        <name>Zn(2+)</name>
        <dbReference type="ChEBI" id="CHEBI:29105"/>
    </ligand>
</feature>
<dbReference type="Pfam" id="PF07776">
    <property type="entry name" value="zf-AD"/>
    <property type="match status" value="1"/>
</dbReference>
<keyword evidence="5" id="KW-0805">Transcription regulation</keyword>
<feature type="domain" description="C2H2-type" evidence="10">
    <location>
        <begin position="512"/>
        <end position="539"/>
    </location>
</feature>
<feature type="domain" description="C2H2-type" evidence="10">
    <location>
        <begin position="271"/>
        <end position="298"/>
    </location>
</feature>
<feature type="domain" description="C2H2-type" evidence="10">
    <location>
        <begin position="540"/>
        <end position="567"/>
    </location>
</feature>
<dbReference type="PROSITE" id="PS51915">
    <property type="entry name" value="ZAD"/>
    <property type="match status" value="1"/>
</dbReference>
<keyword evidence="3" id="KW-0677">Repeat</keyword>
<feature type="binding site" evidence="9">
    <location>
        <position position="37"/>
    </location>
    <ligand>
        <name>Zn(2+)</name>
        <dbReference type="ChEBI" id="CHEBI:29105"/>
    </ligand>
</feature>
<dbReference type="Gene3D" id="3.40.1800.20">
    <property type="match status" value="1"/>
</dbReference>
<dbReference type="SMART" id="SM00868">
    <property type="entry name" value="zf-AD"/>
    <property type="match status" value="1"/>
</dbReference>
<feature type="domain" description="C2H2-type" evidence="10">
    <location>
        <begin position="742"/>
        <end position="769"/>
    </location>
</feature>
<evidence type="ECO:0000256" key="6">
    <source>
        <dbReference type="ARBA" id="ARBA00023163"/>
    </source>
</evidence>
<protein>
    <submittedName>
        <fullName evidence="12">Uncharacterized protein</fullName>
    </submittedName>
</protein>
<feature type="domain" description="C2H2-type" evidence="10">
    <location>
        <begin position="406"/>
        <end position="428"/>
    </location>
</feature>
<dbReference type="PANTHER" id="PTHR24399">
    <property type="entry name" value="ZINC FINGER AND BTB DOMAIN-CONTAINING"/>
    <property type="match status" value="1"/>
</dbReference>
<evidence type="ECO:0000256" key="9">
    <source>
        <dbReference type="PROSITE-ProRule" id="PRU01263"/>
    </source>
</evidence>
<dbReference type="SMART" id="SM00451">
    <property type="entry name" value="ZnF_U1"/>
    <property type="match status" value="4"/>
</dbReference>
<dbReference type="PROSITE" id="PS00028">
    <property type="entry name" value="ZINC_FINGER_C2H2_1"/>
    <property type="match status" value="15"/>
</dbReference>
<feature type="domain" description="ZAD" evidence="11">
    <location>
        <begin position="32"/>
        <end position="107"/>
    </location>
</feature>
<feature type="binding site" evidence="9">
    <location>
        <position position="83"/>
    </location>
    <ligand>
        <name>Zn(2+)</name>
        <dbReference type="ChEBI" id="CHEBI:29105"/>
    </ligand>
</feature>
<comment type="subcellular location">
    <subcellularLocation>
        <location evidence="1">Nucleus</location>
    </subcellularLocation>
</comment>
<dbReference type="InterPro" id="IPR003604">
    <property type="entry name" value="Matrin/U1-like-C_Znf_C2H2"/>
</dbReference>
<feature type="domain" description="C2H2-type" evidence="10">
    <location>
        <begin position="657"/>
        <end position="684"/>
    </location>
</feature>
<feature type="domain" description="C2H2-type" evidence="10">
    <location>
        <begin position="324"/>
        <end position="351"/>
    </location>
</feature>
<dbReference type="EMBL" id="JAJSOF020000033">
    <property type="protein sequence ID" value="KAJ4430352.1"/>
    <property type="molecule type" value="Genomic_DNA"/>
</dbReference>
<dbReference type="InterPro" id="IPR013087">
    <property type="entry name" value="Znf_C2H2_type"/>
</dbReference>
<keyword evidence="6" id="KW-0804">Transcription</keyword>
<evidence type="ECO:0000256" key="7">
    <source>
        <dbReference type="ARBA" id="ARBA00023242"/>
    </source>
</evidence>
<sequence>DSDNEIIIKVETENGDRTDNSEQSEEEECSGQLCRLCANNIKTGIYIFNGIGREQHLADKINTCLPITVKVTDLLPKQLCVPCNDKLNICFEFAEACVNAEKKLNKLMKVQTVEFPGSTLQSSVYSHSNQDNVAEKQVDKFKDVTDTNKLCCPLCCEGNMVLQKGVCNAEEINFLNGSQFSPINEIVEIFGTAGDYTSKQFENVKSVTHTSLNGNNHNLFEEAASRENKCKNEENVDAPCITFMCRFCGEFCPDLVSSITHSKCHSNENGFPCVLCNASFTTEIDVENHFKNHNFEVHKKLEKSRNKNLEQKSMPFKTDEAKLCKCSECGKIFGTEERLSFHTQFHFGARPLVCERCTKEFTSENMLFRHMNLVHGGTETCKQCGASFMSKMKLDMHTCELARQPFRCKICKQQFQDTTSLRSHTASHNLILAKPFQCNHCDASFTRVSKLNTHVEMSHCRPLTPQVCVRCNICRAVFPNMEYAMLHADKHNTSVLLDEIKNLEDIEATMLFCCEYCEMLFTQMDTLLQHSLEHSGDNPYCCVYCNMLFPDHSQMKYHKKYHLENEDQYDELSLFTIPLLFVCEKCVKSFNTWKGLQIHYNILHGGYQRGNMQNLDKKKSKETDIEFHLCEDCGESFKKRADLRRHRLKEHRPQNRFPCEECGKVLLHYSGLIIHRRQHTGERPFMCDVCGKSFPQGPAMYTHRRTHTRDYPYRCEICGQTFNNKGDLNNHRRSKHTKERPFKCNVCSKSFLTSGVYYQHKQLHAGIRKYKCSHCDRSFSRWNALSIHTKSHTGEKPHACHVCGRGFAQKGDMKKHMRTQHGVLK</sequence>
<keyword evidence="13" id="KW-1185">Reference proteome</keyword>
<feature type="domain" description="C2H2-type" evidence="10">
    <location>
        <begin position="352"/>
        <end position="380"/>
    </location>
</feature>
<evidence type="ECO:0000256" key="1">
    <source>
        <dbReference type="ARBA" id="ARBA00004123"/>
    </source>
</evidence>
<reference evidence="12 13" key="1">
    <citation type="journal article" date="2022" name="Allergy">
        <title>Genome assembly and annotation of Periplaneta americana reveal a comprehensive cockroach allergen profile.</title>
        <authorList>
            <person name="Wang L."/>
            <person name="Xiong Q."/>
            <person name="Saelim N."/>
            <person name="Wang L."/>
            <person name="Nong W."/>
            <person name="Wan A.T."/>
            <person name="Shi M."/>
            <person name="Liu X."/>
            <person name="Cao Q."/>
            <person name="Hui J.H.L."/>
            <person name="Sookrung N."/>
            <person name="Leung T.F."/>
            <person name="Tungtrongchitr A."/>
            <person name="Tsui S.K.W."/>
        </authorList>
    </citation>
    <scope>NUCLEOTIDE SEQUENCE [LARGE SCALE GENOMIC DNA]</scope>
    <source>
        <strain evidence="12">PWHHKU_190912</strain>
    </source>
</reference>
<feature type="binding site" evidence="9">
    <location>
        <position position="80"/>
    </location>
    <ligand>
        <name>Zn(2+)</name>
        <dbReference type="ChEBI" id="CHEBI:29105"/>
    </ligand>
</feature>
<feature type="non-terminal residue" evidence="12">
    <location>
        <position position="1"/>
    </location>
</feature>
<evidence type="ECO:0000256" key="5">
    <source>
        <dbReference type="ARBA" id="ARBA00023015"/>
    </source>
</evidence>
<evidence type="ECO:0000313" key="12">
    <source>
        <dbReference type="EMBL" id="KAJ4430352.1"/>
    </source>
</evidence>
<evidence type="ECO:0000256" key="8">
    <source>
        <dbReference type="PROSITE-ProRule" id="PRU00042"/>
    </source>
</evidence>
<proteinExistence type="predicted"/>
<dbReference type="Pfam" id="PF13912">
    <property type="entry name" value="zf-C2H2_6"/>
    <property type="match status" value="2"/>
</dbReference>
<feature type="domain" description="C2H2-type" evidence="10">
    <location>
        <begin position="770"/>
        <end position="797"/>
    </location>
</feature>
<evidence type="ECO:0000313" key="13">
    <source>
        <dbReference type="Proteomes" id="UP001148838"/>
    </source>
</evidence>
<organism evidence="12 13">
    <name type="scientific">Periplaneta americana</name>
    <name type="common">American cockroach</name>
    <name type="synonym">Blatta americana</name>
    <dbReference type="NCBI Taxonomy" id="6978"/>
    <lineage>
        <taxon>Eukaryota</taxon>
        <taxon>Metazoa</taxon>
        <taxon>Ecdysozoa</taxon>
        <taxon>Arthropoda</taxon>
        <taxon>Hexapoda</taxon>
        <taxon>Insecta</taxon>
        <taxon>Pterygota</taxon>
        <taxon>Neoptera</taxon>
        <taxon>Polyneoptera</taxon>
        <taxon>Dictyoptera</taxon>
        <taxon>Blattodea</taxon>
        <taxon>Blattoidea</taxon>
        <taxon>Blattidae</taxon>
        <taxon>Blattinae</taxon>
        <taxon>Periplaneta</taxon>
    </lineage>
</organism>
<dbReference type="InterPro" id="IPR036236">
    <property type="entry name" value="Znf_C2H2_sf"/>
</dbReference>
<evidence type="ECO:0000259" key="10">
    <source>
        <dbReference type="PROSITE" id="PS50157"/>
    </source>
</evidence>
<dbReference type="SMART" id="SM00355">
    <property type="entry name" value="ZnF_C2H2"/>
    <property type="match status" value="18"/>
</dbReference>
<keyword evidence="7" id="KW-0539">Nucleus</keyword>
<dbReference type="Pfam" id="PF00096">
    <property type="entry name" value="zf-C2H2"/>
    <property type="match status" value="7"/>
</dbReference>
<keyword evidence="8" id="KW-0863">Zinc-finger</keyword>
<gene>
    <name evidence="12" type="ORF">ANN_22568</name>
</gene>
<feature type="domain" description="C2H2-type" evidence="10">
    <location>
        <begin position="436"/>
        <end position="459"/>
    </location>
</feature>
<feature type="domain" description="C2H2-type" evidence="10">
    <location>
        <begin position="798"/>
        <end position="825"/>
    </location>
</feature>
<feature type="domain" description="C2H2-type" evidence="10">
    <location>
        <begin position="628"/>
        <end position="656"/>
    </location>
</feature>
<accession>A0ABQ8S8U0</accession>
<feature type="domain" description="C2H2-type" evidence="10">
    <location>
        <begin position="581"/>
        <end position="609"/>
    </location>
</feature>
<keyword evidence="4 9" id="KW-0862">Zinc</keyword>
<dbReference type="SUPFAM" id="SSF57716">
    <property type="entry name" value="Glucocorticoid receptor-like (DNA-binding domain)"/>
    <property type="match status" value="1"/>
</dbReference>
<feature type="domain" description="C2H2-type" evidence="10">
    <location>
        <begin position="713"/>
        <end position="741"/>
    </location>
</feature>